<evidence type="ECO:0000256" key="5">
    <source>
        <dbReference type="ARBA" id="ARBA00023136"/>
    </source>
</evidence>
<dbReference type="PANTHER" id="PTHR30386">
    <property type="entry name" value="MEMBRANE FUSION SUBUNIT OF EMRAB-TOLC MULTIDRUG EFFLUX PUMP"/>
    <property type="match status" value="1"/>
</dbReference>
<dbReference type="STRING" id="28087.Lsai_0461"/>
<comment type="subcellular location">
    <subcellularLocation>
        <location evidence="1">Membrane</location>
        <topology evidence="1">Single-pass membrane protein</topology>
    </subcellularLocation>
</comment>
<keyword evidence="5 6" id="KW-0472">Membrane</keyword>
<feature type="domain" description="p-hydroxybenzoic acid efflux pump subunit AaeA-like beta-barrel" evidence="8">
    <location>
        <begin position="160"/>
        <end position="252"/>
    </location>
</feature>
<dbReference type="GO" id="GO:0016020">
    <property type="term" value="C:membrane"/>
    <property type="evidence" value="ECO:0007669"/>
    <property type="project" value="UniProtKB-SubCell"/>
</dbReference>
<keyword evidence="3 6" id="KW-0812">Transmembrane</keyword>
<gene>
    <name evidence="9" type="ORF">Lsai_0461</name>
</gene>
<accession>A0A0W0YSE3</accession>
<evidence type="ECO:0000313" key="9">
    <source>
        <dbReference type="EMBL" id="KTD59817.1"/>
    </source>
</evidence>
<dbReference type="OrthoDB" id="5645220at2"/>
<proteinExistence type="inferred from homology"/>
<evidence type="ECO:0000256" key="6">
    <source>
        <dbReference type="SAM" id="Phobius"/>
    </source>
</evidence>
<dbReference type="InterPro" id="IPR050739">
    <property type="entry name" value="MFP"/>
</dbReference>
<name>A0A0W0YSE3_9GAMM</name>
<dbReference type="RefSeq" id="WP_027270145.1">
    <property type="nucleotide sequence ID" value="NZ_CAAAJE010000003.1"/>
</dbReference>
<dbReference type="PANTHER" id="PTHR30386:SF26">
    <property type="entry name" value="TRANSPORT PROTEIN COMB"/>
    <property type="match status" value="1"/>
</dbReference>
<evidence type="ECO:0000256" key="3">
    <source>
        <dbReference type="ARBA" id="ARBA00022692"/>
    </source>
</evidence>
<feature type="transmembrane region" description="Helical" evidence="6">
    <location>
        <begin position="42"/>
        <end position="63"/>
    </location>
</feature>
<evidence type="ECO:0000256" key="2">
    <source>
        <dbReference type="ARBA" id="ARBA00009477"/>
    </source>
</evidence>
<feature type="domain" description="Multidrug resistance protein MdtA-like barrel-sandwich hybrid" evidence="7">
    <location>
        <begin position="51"/>
        <end position="154"/>
    </location>
</feature>
<sequence length="255" mass="28465">MIRNRLFNFQFWPQLLTALIVVLAIAGYRYNTYYDTHSSDAFVAGAITHLSALVPGSVARVYVETNQSVKQGDKLIELDKSLYLYELELAKAQYNLAKNKQSSSENELSVTKAVLALAQYHYDHTTLLAPTDGIVGEIRVLPGQYLSPGDRVLVIIKPQSYWIEALYRETAIRLIKPGDKAKIRLSMYPGVEFSGHVERIYWAAGASGGLSPHTQSAQNWIKIAKRFPVHIRVDAVDPAYPLHLGASATTTVYRP</sequence>
<evidence type="ECO:0000259" key="7">
    <source>
        <dbReference type="Pfam" id="PF25917"/>
    </source>
</evidence>
<dbReference type="Pfam" id="PF25917">
    <property type="entry name" value="BSH_RND"/>
    <property type="match status" value="1"/>
</dbReference>
<dbReference type="EMBL" id="LNYV01000004">
    <property type="protein sequence ID" value="KTD59817.1"/>
    <property type="molecule type" value="Genomic_DNA"/>
</dbReference>
<evidence type="ECO:0000256" key="4">
    <source>
        <dbReference type="ARBA" id="ARBA00022989"/>
    </source>
</evidence>
<evidence type="ECO:0000313" key="10">
    <source>
        <dbReference type="Proteomes" id="UP000054621"/>
    </source>
</evidence>
<evidence type="ECO:0000259" key="8">
    <source>
        <dbReference type="Pfam" id="PF25963"/>
    </source>
</evidence>
<organism evidence="9 10">
    <name type="scientific">Legionella sainthelensi</name>
    <dbReference type="NCBI Taxonomy" id="28087"/>
    <lineage>
        <taxon>Bacteria</taxon>
        <taxon>Pseudomonadati</taxon>
        <taxon>Pseudomonadota</taxon>
        <taxon>Gammaproteobacteria</taxon>
        <taxon>Legionellales</taxon>
        <taxon>Legionellaceae</taxon>
        <taxon>Legionella</taxon>
    </lineage>
</organism>
<dbReference type="Gene3D" id="2.40.50.100">
    <property type="match status" value="1"/>
</dbReference>
<feature type="transmembrane region" description="Helical" evidence="6">
    <location>
        <begin position="12"/>
        <end position="30"/>
    </location>
</feature>
<evidence type="ECO:0000256" key="1">
    <source>
        <dbReference type="ARBA" id="ARBA00004167"/>
    </source>
</evidence>
<dbReference type="Gene3D" id="2.40.30.170">
    <property type="match status" value="1"/>
</dbReference>
<dbReference type="InterPro" id="IPR058625">
    <property type="entry name" value="MdtA-like_BSH"/>
</dbReference>
<dbReference type="InterPro" id="IPR058634">
    <property type="entry name" value="AaeA-lik-b-barrel"/>
</dbReference>
<keyword evidence="4 6" id="KW-1133">Transmembrane helix</keyword>
<comment type="similarity">
    <text evidence="2">Belongs to the membrane fusion protein (MFP) (TC 8.A.1) family.</text>
</comment>
<dbReference type="GO" id="GO:0055085">
    <property type="term" value="P:transmembrane transport"/>
    <property type="evidence" value="ECO:0007669"/>
    <property type="project" value="InterPro"/>
</dbReference>
<comment type="caution">
    <text evidence="9">The sequence shown here is derived from an EMBL/GenBank/DDBJ whole genome shotgun (WGS) entry which is preliminary data.</text>
</comment>
<protein>
    <submittedName>
        <fullName evidence="9">Hemolysin D</fullName>
    </submittedName>
</protein>
<reference evidence="9 10" key="1">
    <citation type="submission" date="2015-11" db="EMBL/GenBank/DDBJ databases">
        <title>Genomic analysis of 38 Legionella species identifies large and diverse effector repertoires.</title>
        <authorList>
            <person name="Burstein D."/>
            <person name="Amaro F."/>
            <person name="Zusman T."/>
            <person name="Lifshitz Z."/>
            <person name="Cohen O."/>
            <person name="Gilbert J.A."/>
            <person name="Pupko T."/>
            <person name="Shuman H.A."/>
            <person name="Segal G."/>
        </authorList>
    </citation>
    <scope>NUCLEOTIDE SEQUENCE [LARGE SCALE GENOMIC DNA]</scope>
    <source>
        <strain evidence="9 10">Mt.St.Helens-4</strain>
    </source>
</reference>
<dbReference type="AlphaFoldDB" id="A0A0W0YSE3"/>
<dbReference type="SUPFAM" id="SSF111369">
    <property type="entry name" value="HlyD-like secretion proteins"/>
    <property type="match status" value="1"/>
</dbReference>
<dbReference type="Pfam" id="PF25963">
    <property type="entry name" value="Beta-barrel_AAEA"/>
    <property type="match status" value="1"/>
</dbReference>
<dbReference type="eggNOG" id="COG1566">
    <property type="taxonomic scope" value="Bacteria"/>
</dbReference>
<dbReference type="Proteomes" id="UP000054621">
    <property type="component" value="Unassembled WGS sequence"/>
</dbReference>
<dbReference type="PATRIC" id="fig|28087.4.peg.484"/>